<dbReference type="SUPFAM" id="SSF46689">
    <property type="entry name" value="Homeodomain-like"/>
    <property type="match status" value="1"/>
</dbReference>
<dbReference type="PANTHER" id="PTHR46796">
    <property type="entry name" value="HTH-TYPE TRANSCRIPTIONAL ACTIVATOR RHAS-RELATED"/>
    <property type="match status" value="1"/>
</dbReference>
<dbReference type="InterPro" id="IPR009057">
    <property type="entry name" value="Homeodomain-like_sf"/>
</dbReference>
<dbReference type="PROSITE" id="PS01124">
    <property type="entry name" value="HTH_ARAC_FAMILY_2"/>
    <property type="match status" value="1"/>
</dbReference>
<dbReference type="PROSITE" id="PS00041">
    <property type="entry name" value="HTH_ARAC_FAMILY_1"/>
    <property type="match status" value="1"/>
</dbReference>
<dbReference type="Gene3D" id="1.10.10.60">
    <property type="entry name" value="Homeodomain-like"/>
    <property type="match status" value="1"/>
</dbReference>
<dbReference type="Pfam" id="PF12833">
    <property type="entry name" value="HTH_18"/>
    <property type="match status" value="1"/>
</dbReference>
<dbReference type="AlphaFoldDB" id="A0A437JT37"/>
<dbReference type="InterPro" id="IPR018060">
    <property type="entry name" value="HTH_AraC"/>
</dbReference>
<evidence type="ECO:0000256" key="3">
    <source>
        <dbReference type="ARBA" id="ARBA00023163"/>
    </source>
</evidence>
<evidence type="ECO:0000259" key="4">
    <source>
        <dbReference type="PROSITE" id="PS01124"/>
    </source>
</evidence>
<dbReference type="InterPro" id="IPR035418">
    <property type="entry name" value="AraC-bd_2"/>
</dbReference>
<sequence length="321" mass="34983">MAQQLLTTASVPEADRTAYWIDAVCDAYVQLECEPLGGHHGIDGEIRLGHLSTLQLSQVTASAQHVRRTRGQIARASEDFFLVSIQTQGRGEVHQDGRRAGLAPGDFALYDSTRPYDLVFGADFQQIVLRLPGPALRAELRGTERLTAQAVSGRRGAGHLMIEMIRTLAQDIDTLEPASAAAVAHSVTQILVAGLRTLPQAQPAPVSSLTALHRAQIKAFVRDHLGEPGLDVQRIASALRLSPSSVHRVFAGEPCSVSEWIWGQRLDRLARDLCDPALRQRSVSALGFALGFNDAAHLSRAFRLRFGCSPREHRARHLPPA</sequence>
<evidence type="ECO:0000313" key="6">
    <source>
        <dbReference type="Proteomes" id="UP000288178"/>
    </source>
</evidence>
<dbReference type="GO" id="GO:0003700">
    <property type="term" value="F:DNA-binding transcription factor activity"/>
    <property type="evidence" value="ECO:0007669"/>
    <property type="project" value="InterPro"/>
</dbReference>
<organism evidence="5 6">
    <name type="scientific">Rubrivivax albus</name>
    <dbReference type="NCBI Taxonomy" id="2499835"/>
    <lineage>
        <taxon>Bacteria</taxon>
        <taxon>Pseudomonadati</taxon>
        <taxon>Pseudomonadota</taxon>
        <taxon>Betaproteobacteria</taxon>
        <taxon>Burkholderiales</taxon>
        <taxon>Sphaerotilaceae</taxon>
        <taxon>Rubrivivax</taxon>
    </lineage>
</organism>
<keyword evidence="1" id="KW-0805">Transcription regulation</keyword>
<proteinExistence type="predicted"/>
<feature type="domain" description="HTH araC/xylS-type" evidence="4">
    <location>
        <begin position="215"/>
        <end position="316"/>
    </location>
</feature>
<keyword evidence="2" id="KW-0238">DNA-binding</keyword>
<accession>A0A437JT37</accession>
<dbReference type="GO" id="GO:0043565">
    <property type="term" value="F:sequence-specific DNA binding"/>
    <property type="evidence" value="ECO:0007669"/>
    <property type="project" value="InterPro"/>
</dbReference>
<dbReference type="RefSeq" id="WP_128199600.1">
    <property type="nucleotide sequence ID" value="NZ_SACT01000006.1"/>
</dbReference>
<dbReference type="InterPro" id="IPR050204">
    <property type="entry name" value="AraC_XylS_family_regulators"/>
</dbReference>
<dbReference type="OrthoDB" id="9178898at2"/>
<comment type="caution">
    <text evidence="5">The sequence shown here is derived from an EMBL/GenBank/DDBJ whole genome shotgun (WGS) entry which is preliminary data.</text>
</comment>
<dbReference type="Proteomes" id="UP000288178">
    <property type="component" value="Unassembled WGS sequence"/>
</dbReference>
<dbReference type="PANTHER" id="PTHR46796:SF6">
    <property type="entry name" value="ARAC SUBFAMILY"/>
    <property type="match status" value="1"/>
</dbReference>
<reference evidence="5 6" key="1">
    <citation type="submission" date="2019-01" db="EMBL/GenBank/DDBJ databases">
        <authorList>
            <person name="Chen W.-M."/>
        </authorList>
    </citation>
    <scope>NUCLEOTIDE SEQUENCE [LARGE SCALE GENOMIC DNA]</scope>
    <source>
        <strain evidence="5 6">ICH-3</strain>
    </source>
</reference>
<evidence type="ECO:0000256" key="1">
    <source>
        <dbReference type="ARBA" id="ARBA00023015"/>
    </source>
</evidence>
<keyword evidence="6" id="KW-1185">Reference proteome</keyword>
<evidence type="ECO:0000313" key="5">
    <source>
        <dbReference type="EMBL" id="RVT50090.1"/>
    </source>
</evidence>
<dbReference type="InterPro" id="IPR018062">
    <property type="entry name" value="HTH_AraC-typ_CS"/>
</dbReference>
<gene>
    <name evidence="5" type="ORF">ENE75_17405</name>
</gene>
<evidence type="ECO:0000256" key="2">
    <source>
        <dbReference type="ARBA" id="ARBA00023125"/>
    </source>
</evidence>
<dbReference type="Pfam" id="PF14525">
    <property type="entry name" value="AraC_binding_2"/>
    <property type="match status" value="1"/>
</dbReference>
<dbReference type="SMART" id="SM00342">
    <property type="entry name" value="HTH_ARAC"/>
    <property type="match status" value="1"/>
</dbReference>
<dbReference type="EMBL" id="SACT01000006">
    <property type="protein sequence ID" value="RVT50090.1"/>
    <property type="molecule type" value="Genomic_DNA"/>
</dbReference>
<name>A0A437JT37_9BURK</name>
<protein>
    <submittedName>
        <fullName evidence="5">Helix-turn-helix domain-containing protein</fullName>
    </submittedName>
</protein>
<keyword evidence="3" id="KW-0804">Transcription</keyword>